<dbReference type="InterPro" id="IPR003594">
    <property type="entry name" value="HATPase_dom"/>
</dbReference>
<dbReference type="InterPro" id="IPR011006">
    <property type="entry name" value="CheY-like_superfamily"/>
</dbReference>
<keyword evidence="6" id="KW-0804">Transcription</keyword>
<keyword evidence="8" id="KW-1133">Transmembrane helix</keyword>
<dbReference type="PANTHER" id="PTHR43547">
    <property type="entry name" value="TWO-COMPONENT HISTIDINE KINASE"/>
    <property type="match status" value="1"/>
</dbReference>
<keyword evidence="8" id="KW-0812">Transmembrane</keyword>
<dbReference type="Gene3D" id="3.30.565.10">
    <property type="entry name" value="Histidine kinase-like ATPase, C-terminal domain"/>
    <property type="match status" value="1"/>
</dbReference>
<dbReference type="InterPro" id="IPR015943">
    <property type="entry name" value="WD40/YVTN_repeat-like_dom_sf"/>
</dbReference>
<dbReference type="SUPFAM" id="SSF63829">
    <property type="entry name" value="Calcium-dependent phosphotriesterase"/>
    <property type="match status" value="3"/>
</dbReference>
<dbReference type="InterPro" id="IPR018062">
    <property type="entry name" value="HTH_AraC-typ_CS"/>
</dbReference>
<feature type="chain" id="PRO_5045222623" description="histidine kinase" evidence="9">
    <location>
        <begin position="22"/>
        <end position="1347"/>
    </location>
</feature>
<keyword evidence="5" id="KW-0238">DNA-binding</keyword>
<dbReference type="SUPFAM" id="SSF52172">
    <property type="entry name" value="CheY-like"/>
    <property type="match status" value="1"/>
</dbReference>
<dbReference type="SUPFAM" id="SSF46689">
    <property type="entry name" value="Homeodomain-like"/>
    <property type="match status" value="1"/>
</dbReference>
<keyword evidence="4" id="KW-0805">Transcription regulation</keyword>
<dbReference type="CDD" id="cd00082">
    <property type="entry name" value="HisKA"/>
    <property type="match status" value="1"/>
</dbReference>
<dbReference type="PANTHER" id="PTHR43547:SF2">
    <property type="entry name" value="HYBRID SIGNAL TRANSDUCTION HISTIDINE KINASE C"/>
    <property type="match status" value="1"/>
</dbReference>
<comment type="catalytic activity">
    <reaction evidence="1">
        <text>ATP + protein L-histidine = ADP + protein N-phospho-L-histidine.</text>
        <dbReference type="EC" id="2.7.13.3"/>
    </reaction>
</comment>
<proteinExistence type="predicted"/>
<dbReference type="Pfam" id="PF00072">
    <property type="entry name" value="Response_reg"/>
    <property type="match status" value="1"/>
</dbReference>
<evidence type="ECO:0000256" key="4">
    <source>
        <dbReference type="ARBA" id="ARBA00023015"/>
    </source>
</evidence>
<evidence type="ECO:0000256" key="8">
    <source>
        <dbReference type="SAM" id="Phobius"/>
    </source>
</evidence>
<dbReference type="CDD" id="cd17574">
    <property type="entry name" value="REC_OmpR"/>
    <property type="match status" value="1"/>
</dbReference>
<dbReference type="Gene3D" id="3.40.50.2300">
    <property type="match status" value="1"/>
</dbReference>
<dbReference type="PROSITE" id="PS00041">
    <property type="entry name" value="HTH_ARAC_FAMILY_1"/>
    <property type="match status" value="1"/>
</dbReference>
<evidence type="ECO:0000259" key="10">
    <source>
        <dbReference type="PROSITE" id="PS01124"/>
    </source>
</evidence>
<dbReference type="SMART" id="SM00388">
    <property type="entry name" value="HisKA"/>
    <property type="match status" value="1"/>
</dbReference>
<dbReference type="InterPro" id="IPR009057">
    <property type="entry name" value="Homeodomain-like_sf"/>
</dbReference>
<feature type="domain" description="Response regulatory" evidence="12">
    <location>
        <begin position="1102"/>
        <end position="1217"/>
    </location>
</feature>
<evidence type="ECO:0000256" key="2">
    <source>
        <dbReference type="ARBA" id="ARBA00012438"/>
    </source>
</evidence>
<dbReference type="SMART" id="SM00387">
    <property type="entry name" value="HATPase_c"/>
    <property type="match status" value="1"/>
</dbReference>
<dbReference type="SMART" id="SM00448">
    <property type="entry name" value="REC"/>
    <property type="match status" value="1"/>
</dbReference>
<feature type="transmembrane region" description="Helical" evidence="8">
    <location>
        <begin position="793"/>
        <end position="814"/>
    </location>
</feature>
<evidence type="ECO:0000256" key="5">
    <source>
        <dbReference type="ARBA" id="ARBA00023125"/>
    </source>
</evidence>
<dbReference type="EMBL" id="JBHULV010000034">
    <property type="protein sequence ID" value="MFD2732152.1"/>
    <property type="molecule type" value="Genomic_DNA"/>
</dbReference>
<feature type="modified residue" description="4-aspartylphosphate" evidence="7">
    <location>
        <position position="1150"/>
    </location>
</feature>
<dbReference type="InterPro" id="IPR013783">
    <property type="entry name" value="Ig-like_fold"/>
</dbReference>
<keyword evidence="3 7" id="KW-0597">Phosphoprotein</keyword>
<dbReference type="Gene3D" id="1.10.10.60">
    <property type="entry name" value="Homeodomain-like"/>
    <property type="match status" value="1"/>
</dbReference>
<evidence type="ECO:0000256" key="9">
    <source>
        <dbReference type="SAM" id="SignalP"/>
    </source>
</evidence>
<dbReference type="Pfam" id="PF07495">
    <property type="entry name" value="Y_Y_Y"/>
    <property type="match status" value="1"/>
</dbReference>
<dbReference type="InterPro" id="IPR036097">
    <property type="entry name" value="HisK_dim/P_sf"/>
</dbReference>
<dbReference type="PROSITE" id="PS50109">
    <property type="entry name" value="HIS_KIN"/>
    <property type="match status" value="1"/>
</dbReference>
<dbReference type="Pfam" id="PF07494">
    <property type="entry name" value="Reg_prop"/>
    <property type="match status" value="9"/>
</dbReference>
<sequence>MDVKISCILVLILVSSVFSSAQNKRSFNHLTVENGLSQSSVLSITQDSTGFMWFGTKEGLNKYDSQQFEIFRNNVAQKNSISSGVNINALLTDSKGRVWIGTQDGLNQYISTSNSFISYKNQKNNPQSLSNNTIRYIYEDKQANIWVGTENGLNKLLDDGKFQRFLVKNPAAKTIVHQTVKAIYQDSESNIWVGTLNGLLKMIPQGKSYKFEAFFHNANNENSIASNDVNAIIEDTQQNIWIGTHFNGLDLYNPSAKTFTHITAQKNNKNSLLSNTIRKIIIDKQGKLWIATINGISIYDPENKTFSQEIHDPENQNSINQNSIYDIYQDKSGSVWVGTYYGGINVYHPNAVSFKTYQHYSYKNSVSSNVISAITEDQQNNLWIGTEAEGLNYYNRKTGLFTNFKSNGAKNTISSNLIKAISVTKKGNLWIAAYESGVDFFNTTTQTFKNYKLSKTEPNNLAYNRATYLYNDAQERLWVASKGKGLFLYQPKTDDFQSLSQNKSPFYLAAQNIGYLFQDKHQTLWVATDEGVFYLSKGSLNFKQFNPLNSSFFNNVSSINQVGENQVWFGSVTGGLAYFDGSTKKVYFLTTKNILVHNKIAGIVEDNDGNVWISTDKGLLKYHYGNFKIYNRSDGLKGNVFNNNSFFKDSKGELFFGGYNGMVSILPKDIIENETPPNVVFTNLRLANNKVNINDDSELLSEALNSVNELVFTAQQNVFSIDFAALNFIKAGKNKYAYKLDGLDKEWNYIKTGSATFNNLPSGTYTLLVKAANNDGVWNSNPRALKIIIKPPFWKSIWAFLLYTILLAGIFYLVNRYLLIRALMKNEHELHQTKLDFFTNVSHEIRTPLTLIIGPLEKLINDTKDNFAINRQLLTVNKNANRLLHLINELMDFRKVEAGKMKLNIAASNIVTFVEEIFLSFSQLANQKAIDYTFTTSKDVIEVYYDSLQLEKVIFNLLSNAFKFVTQKNATIKVIVTNTDKEVFISVFDNGEGIPAANKNNLFTDFYQIESHQKINSGTGIGLAFSKSLAKLHQGDLILEEDTDLTCFKLVLPLGTAHLNSIDIKTALNFEDTYHYQSQTAADDFIAEELKMPISVSATMPLILVVEDNEEIRNFIVKSLNKTYQVIWAQNGAVALDLALQKLPDVIISDVMMPILNGYQLCNKLKSEISTRHIPVVLLTARSGDLHELDGLKNGADVYLTKPFGIEKLKLIVENLLSLQQNMKDRFTQQFTLEPSLIEIESSDEEFLSKVLKLLEENISNSEFNVNGFAAEIGMSTPVFYKKIKALTGLTVNNFVKSMRLKRAAQLIKQNAGNLSEIAYMVGFNDPKYFSKEFRKQFGKNPSEYGE</sequence>
<accession>A0ABW5TTN1</accession>
<dbReference type="PROSITE" id="PS01124">
    <property type="entry name" value="HTH_ARAC_FAMILY_2"/>
    <property type="match status" value="1"/>
</dbReference>
<dbReference type="Gene3D" id="1.10.287.130">
    <property type="match status" value="1"/>
</dbReference>
<dbReference type="Gene3D" id="2.130.10.10">
    <property type="entry name" value="YVTN repeat-like/Quinoprotein amine dehydrogenase"/>
    <property type="match status" value="2"/>
</dbReference>
<keyword evidence="14" id="KW-1185">Reference proteome</keyword>
<feature type="domain" description="HTH araC/xylS-type" evidence="10">
    <location>
        <begin position="1249"/>
        <end position="1347"/>
    </location>
</feature>
<dbReference type="CDD" id="cd00075">
    <property type="entry name" value="HATPase"/>
    <property type="match status" value="1"/>
</dbReference>
<dbReference type="RefSeq" id="WP_379100890.1">
    <property type="nucleotide sequence ID" value="NZ_JBHULV010000034.1"/>
</dbReference>
<evidence type="ECO:0000256" key="1">
    <source>
        <dbReference type="ARBA" id="ARBA00000085"/>
    </source>
</evidence>
<evidence type="ECO:0000313" key="13">
    <source>
        <dbReference type="EMBL" id="MFD2732152.1"/>
    </source>
</evidence>
<feature type="domain" description="Histidine kinase" evidence="11">
    <location>
        <begin position="840"/>
        <end position="1056"/>
    </location>
</feature>
<dbReference type="Pfam" id="PF00512">
    <property type="entry name" value="HisKA"/>
    <property type="match status" value="1"/>
</dbReference>
<dbReference type="InterPro" id="IPR011110">
    <property type="entry name" value="Reg_prop"/>
</dbReference>
<feature type="signal peptide" evidence="9">
    <location>
        <begin position="1"/>
        <end position="21"/>
    </location>
</feature>
<keyword evidence="8" id="KW-0472">Membrane</keyword>
<evidence type="ECO:0000259" key="12">
    <source>
        <dbReference type="PROSITE" id="PS50110"/>
    </source>
</evidence>
<protein>
    <recommendedName>
        <fullName evidence="2">histidine kinase</fullName>
        <ecNumber evidence="2">2.7.13.3</ecNumber>
    </recommendedName>
</protein>
<dbReference type="SMART" id="SM00342">
    <property type="entry name" value="HTH_ARAC"/>
    <property type="match status" value="1"/>
</dbReference>
<dbReference type="Proteomes" id="UP001597546">
    <property type="component" value="Unassembled WGS sequence"/>
</dbReference>
<dbReference type="EC" id="2.7.13.3" evidence="2"/>
<dbReference type="PROSITE" id="PS50110">
    <property type="entry name" value="RESPONSE_REGULATORY"/>
    <property type="match status" value="1"/>
</dbReference>
<organism evidence="13 14">
    <name type="scientific">Pedobacter alpinus</name>
    <dbReference type="NCBI Taxonomy" id="1590643"/>
    <lineage>
        <taxon>Bacteria</taxon>
        <taxon>Pseudomonadati</taxon>
        <taxon>Bacteroidota</taxon>
        <taxon>Sphingobacteriia</taxon>
        <taxon>Sphingobacteriales</taxon>
        <taxon>Sphingobacteriaceae</taxon>
        <taxon>Pedobacter</taxon>
    </lineage>
</organism>
<evidence type="ECO:0000256" key="3">
    <source>
        <dbReference type="ARBA" id="ARBA00022553"/>
    </source>
</evidence>
<dbReference type="SUPFAM" id="SSF47384">
    <property type="entry name" value="Homodimeric domain of signal transducing histidine kinase"/>
    <property type="match status" value="1"/>
</dbReference>
<dbReference type="SUPFAM" id="SSF55874">
    <property type="entry name" value="ATPase domain of HSP90 chaperone/DNA topoisomerase II/histidine kinase"/>
    <property type="match status" value="1"/>
</dbReference>
<dbReference type="InterPro" id="IPR018060">
    <property type="entry name" value="HTH_AraC"/>
</dbReference>
<evidence type="ECO:0000259" key="11">
    <source>
        <dbReference type="PROSITE" id="PS50109"/>
    </source>
</evidence>
<dbReference type="Pfam" id="PF12833">
    <property type="entry name" value="HTH_18"/>
    <property type="match status" value="1"/>
</dbReference>
<name>A0ABW5TTN1_9SPHI</name>
<dbReference type="InterPro" id="IPR004358">
    <property type="entry name" value="Sig_transdc_His_kin-like_C"/>
</dbReference>
<comment type="caution">
    <text evidence="13">The sequence shown here is derived from an EMBL/GenBank/DDBJ whole genome shotgun (WGS) entry which is preliminary data.</text>
</comment>
<dbReference type="InterPro" id="IPR011123">
    <property type="entry name" value="Y_Y_Y"/>
</dbReference>
<dbReference type="Pfam" id="PF02518">
    <property type="entry name" value="HATPase_c"/>
    <property type="match status" value="1"/>
</dbReference>
<reference evidence="14" key="1">
    <citation type="journal article" date="2019" name="Int. J. Syst. Evol. Microbiol.">
        <title>The Global Catalogue of Microorganisms (GCM) 10K type strain sequencing project: providing services to taxonomists for standard genome sequencing and annotation.</title>
        <authorList>
            <consortium name="The Broad Institute Genomics Platform"/>
            <consortium name="The Broad Institute Genome Sequencing Center for Infectious Disease"/>
            <person name="Wu L."/>
            <person name="Ma J."/>
        </authorList>
    </citation>
    <scope>NUCLEOTIDE SEQUENCE [LARGE SCALE GENOMIC DNA]</scope>
    <source>
        <strain evidence="14">KCTC 42456</strain>
    </source>
</reference>
<dbReference type="PRINTS" id="PR00344">
    <property type="entry name" value="BCTRLSENSOR"/>
</dbReference>
<dbReference type="InterPro" id="IPR005467">
    <property type="entry name" value="His_kinase_dom"/>
</dbReference>
<evidence type="ECO:0000256" key="6">
    <source>
        <dbReference type="ARBA" id="ARBA00023163"/>
    </source>
</evidence>
<dbReference type="InterPro" id="IPR001789">
    <property type="entry name" value="Sig_transdc_resp-reg_receiver"/>
</dbReference>
<dbReference type="Gene3D" id="2.60.40.10">
    <property type="entry name" value="Immunoglobulins"/>
    <property type="match status" value="1"/>
</dbReference>
<keyword evidence="9" id="KW-0732">Signal</keyword>
<dbReference type="InterPro" id="IPR003661">
    <property type="entry name" value="HisK_dim/P_dom"/>
</dbReference>
<gene>
    <name evidence="13" type="ORF">ACFSSE_10605</name>
</gene>
<evidence type="ECO:0000313" key="14">
    <source>
        <dbReference type="Proteomes" id="UP001597546"/>
    </source>
</evidence>
<dbReference type="InterPro" id="IPR036890">
    <property type="entry name" value="HATPase_C_sf"/>
</dbReference>
<evidence type="ECO:0000256" key="7">
    <source>
        <dbReference type="PROSITE-ProRule" id="PRU00169"/>
    </source>
</evidence>